<organism evidence="2">
    <name type="scientific">marine sediment metagenome</name>
    <dbReference type="NCBI Taxonomy" id="412755"/>
    <lineage>
        <taxon>unclassified sequences</taxon>
        <taxon>metagenomes</taxon>
        <taxon>ecological metagenomes</taxon>
    </lineage>
</organism>
<name>X0TC62_9ZZZZ</name>
<accession>X0TC62</accession>
<proteinExistence type="predicted"/>
<evidence type="ECO:0000256" key="1">
    <source>
        <dbReference type="SAM" id="MobiDB-lite"/>
    </source>
</evidence>
<feature type="non-terminal residue" evidence="2">
    <location>
        <position position="50"/>
    </location>
</feature>
<evidence type="ECO:0000313" key="2">
    <source>
        <dbReference type="EMBL" id="GAF85777.1"/>
    </source>
</evidence>
<gene>
    <name evidence="2" type="ORF">S01H1_02471</name>
</gene>
<dbReference type="EMBL" id="BARS01001190">
    <property type="protein sequence ID" value="GAF85777.1"/>
    <property type="molecule type" value="Genomic_DNA"/>
</dbReference>
<comment type="caution">
    <text evidence="2">The sequence shown here is derived from an EMBL/GenBank/DDBJ whole genome shotgun (WGS) entry which is preliminary data.</text>
</comment>
<sequence>MSKIPDYTIIKGGAEVLREEEYQQELIEKGWTPPPEKPEPEFKEGQPVEV</sequence>
<feature type="region of interest" description="Disordered" evidence="1">
    <location>
        <begin position="27"/>
        <end position="50"/>
    </location>
</feature>
<dbReference type="AlphaFoldDB" id="X0TC62"/>
<protein>
    <submittedName>
        <fullName evidence="2">Uncharacterized protein</fullName>
    </submittedName>
</protein>
<reference evidence="2" key="1">
    <citation type="journal article" date="2014" name="Front. Microbiol.">
        <title>High frequency of phylogenetically diverse reductive dehalogenase-homologous genes in deep subseafloor sedimentary metagenomes.</title>
        <authorList>
            <person name="Kawai M."/>
            <person name="Futagami T."/>
            <person name="Toyoda A."/>
            <person name="Takaki Y."/>
            <person name="Nishi S."/>
            <person name="Hori S."/>
            <person name="Arai W."/>
            <person name="Tsubouchi T."/>
            <person name="Morono Y."/>
            <person name="Uchiyama I."/>
            <person name="Ito T."/>
            <person name="Fujiyama A."/>
            <person name="Inagaki F."/>
            <person name="Takami H."/>
        </authorList>
    </citation>
    <scope>NUCLEOTIDE SEQUENCE</scope>
    <source>
        <strain evidence="2">Expedition CK06-06</strain>
    </source>
</reference>
<feature type="compositionally biased region" description="Basic and acidic residues" evidence="1">
    <location>
        <begin position="36"/>
        <end position="50"/>
    </location>
</feature>